<gene>
    <name evidence="2" type="ORF">N7539_000688</name>
</gene>
<dbReference type="GeneID" id="81620541"/>
<protein>
    <submittedName>
        <fullName evidence="2">Uncharacterized protein</fullName>
    </submittedName>
</protein>
<evidence type="ECO:0000256" key="1">
    <source>
        <dbReference type="SAM" id="MobiDB-lite"/>
    </source>
</evidence>
<dbReference type="RefSeq" id="XP_056794585.1">
    <property type="nucleotide sequence ID" value="XM_056930292.1"/>
</dbReference>
<feature type="compositionally biased region" description="Basic and acidic residues" evidence="1">
    <location>
        <begin position="40"/>
        <end position="49"/>
    </location>
</feature>
<comment type="caution">
    <text evidence="2">The sequence shown here is derived from an EMBL/GenBank/DDBJ whole genome shotgun (WGS) entry which is preliminary data.</text>
</comment>
<evidence type="ECO:0000313" key="2">
    <source>
        <dbReference type="EMBL" id="KAJ5495572.1"/>
    </source>
</evidence>
<reference evidence="2" key="2">
    <citation type="journal article" date="2023" name="IMA Fungus">
        <title>Comparative genomic study of the Penicillium genus elucidates a diverse pangenome and 15 lateral gene transfer events.</title>
        <authorList>
            <person name="Petersen C."/>
            <person name="Sorensen T."/>
            <person name="Nielsen M.R."/>
            <person name="Sondergaard T.E."/>
            <person name="Sorensen J.L."/>
            <person name="Fitzpatrick D.A."/>
            <person name="Frisvad J.C."/>
            <person name="Nielsen K.L."/>
        </authorList>
    </citation>
    <scope>NUCLEOTIDE SEQUENCE</scope>
    <source>
        <strain evidence="2">IBT 30728</strain>
    </source>
</reference>
<proteinExistence type="predicted"/>
<keyword evidence="3" id="KW-1185">Reference proteome</keyword>
<reference evidence="2" key="1">
    <citation type="submission" date="2022-12" db="EMBL/GenBank/DDBJ databases">
        <authorList>
            <person name="Petersen C."/>
        </authorList>
    </citation>
    <scope>NUCLEOTIDE SEQUENCE</scope>
    <source>
        <strain evidence="2">IBT 30728</strain>
    </source>
</reference>
<feature type="region of interest" description="Disordered" evidence="1">
    <location>
        <begin position="29"/>
        <end position="50"/>
    </location>
</feature>
<evidence type="ECO:0000313" key="3">
    <source>
        <dbReference type="Proteomes" id="UP001148312"/>
    </source>
</evidence>
<dbReference type="Proteomes" id="UP001148312">
    <property type="component" value="Unassembled WGS sequence"/>
</dbReference>
<accession>A0A9W9XM54</accession>
<name>A0A9W9XM54_9EURO</name>
<dbReference type="EMBL" id="JAPWDQ010000001">
    <property type="protein sequence ID" value="KAJ5495572.1"/>
    <property type="molecule type" value="Genomic_DNA"/>
</dbReference>
<dbReference type="AlphaFoldDB" id="A0A9W9XM54"/>
<sequence>MVDENALSGAATDAFQQIIVSSTSIDKNAGKYKVQQSRRQQREGTEKGMKVAKRFKKTKSVPKNMVACRHFSTAKME</sequence>
<organism evidence="2 3">
    <name type="scientific">Penicillium diatomitis</name>
    <dbReference type="NCBI Taxonomy" id="2819901"/>
    <lineage>
        <taxon>Eukaryota</taxon>
        <taxon>Fungi</taxon>
        <taxon>Dikarya</taxon>
        <taxon>Ascomycota</taxon>
        <taxon>Pezizomycotina</taxon>
        <taxon>Eurotiomycetes</taxon>
        <taxon>Eurotiomycetidae</taxon>
        <taxon>Eurotiales</taxon>
        <taxon>Aspergillaceae</taxon>
        <taxon>Penicillium</taxon>
    </lineage>
</organism>